<feature type="transmembrane region" description="Helical" evidence="1">
    <location>
        <begin position="115"/>
        <end position="138"/>
    </location>
</feature>
<keyword evidence="1" id="KW-1133">Transmembrane helix</keyword>
<feature type="non-terminal residue" evidence="2">
    <location>
        <position position="295"/>
    </location>
</feature>
<accession>A0A0A9YUU9</accession>
<evidence type="ECO:0000256" key="1">
    <source>
        <dbReference type="SAM" id="Phobius"/>
    </source>
</evidence>
<keyword evidence="1" id="KW-0812">Transmembrane</keyword>
<feature type="transmembrane region" description="Helical" evidence="1">
    <location>
        <begin position="251"/>
        <end position="273"/>
    </location>
</feature>
<dbReference type="EMBL" id="GBHO01010259">
    <property type="protein sequence ID" value="JAG33345.1"/>
    <property type="molecule type" value="Transcribed_RNA"/>
</dbReference>
<protein>
    <submittedName>
        <fullName evidence="2">Actin filament-associated protein 1-like 1</fullName>
    </submittedName>
</protein>
<gene>
    <name evidence="2" type="primary">AFAP1L1</name>
    <name evidence="2" type="ORF">CM83_99838</name>
</gene>
<proteinExistence type="predicted"/>
<name>A0A0A9YUU9_LYGHE</name>
<feature type="transmembrane region" description="Helical" evidence="1">
    <location>
        <begin position="145"/>
        <end position="165"/>
    </location>
</feature>
<reference evidence="2" key="2">
    <citation type="submission" date="2014-07" db="EMBL/GenBank/DDBJ databases">
        <authorList>
            <person name="Hull J."/>
        </authorList>
    </citation>
    <scope>NUCLEOTIDE SEQUENCE</scope>
</reference>
<keyword evidence="1" id="KW-0472">Membrane</keyword>
<organism evidence="2">
    <name type="scientific">Lygus hesperus</name>
    <name type="common">Western plant bug</name>
    <dbReference type="NCBI Taxonomy" id="30085"/>
    <lineage>
        <taxon>Eukaryota</taxon>
        <taxon>Metazoa</taxon>
        <taxon>Ecdysozoa</taxon>
        <taxon>Arthropoda</taxon>
        <taxon>Hexapoda</taxon>
        <taxon>Insecta</taxon>
        <taxon>Pterygota</taxon>
        <taxon>Neoptera</taxon>
        <taxon>Paraneoptera</taxon>
        <taxon>Hemiptera</taxon>
        <taxon>Heteroptera</taxon>
        <taxon>Panheteroptera</taxon>
        <taxon>Cimicomorpha</taxon>
        <taxon>Miridae</taxon>
        <taxon>Mirini</taxon>
        <taxon>Lygus</taxon>
    </lineage>
</organism>
<sequence length="295" mass="33053">MNSNVRTRRERNEEIGFYHVHFGDEGEDEFTEKTVISRATSKFSTDVFENESFWGGLDSDQLGAALPTCERIRRKLKSTLLINFFLGCFVLAASATTLLYYSWCYSRMTANGFRNVLIVLIVQGNSLISASLLGLGIYKVKNSSWISQLAYTTLLLVIVVVFLTVNTNLPNTETVIRSIEIELGKYQEELGTSTNSNLIGRSWCCSLLGFKENCYHSNGTSSSYDSSHGRLFDSMDGECFKLMGWAQAETLIKSCSCFLVPGLLLIILINSLIHYMSSSNPGFVRVCETECTQER</sequence>
<feature type="transmembrane region" description="Helical" evidence="1">
    <location>
        <begin position="80"/>
        <end position="103"/>
    </location>
</feature>
<reference evidence="2" key="1">
    <citation type="journal article" date="2014" name="PLoS ONE">
        <title>Transcriptome-Based Identification of ABC Transporters in the Western Tarnished Plant Bug Lygus hesperus.</title>
        <authorList>
            <person name="Hull J.J."/>
            <person name="Chaney K."/>
            <person name="Geib S.M."/>
            <person name="Fabrick J.A."/>
            <person name="Brent C.S."/>
            <person name="Walsh D."/>
            <person name="Lavine L.C."/>
        </authorList>
    </citation>
    <scope>NUCLEOTIDE SEQUENCE</scope>
</reference>
<evidence type="ECO:0000313" key="2">
    <source>
        <dbReference type="EMBL" id="JAG33345.1"/>
    </source>
</evidence>
<dbReference type="AlphaFoldDB" id="A0A0A9YUU9"/>